<keyword evidence="1" id="KW-0472">Membrane</keyword>
<evidence type="ECO:0000313" key="3">
    <source>
        <dbReference type="Proteomes" id="UP000182412"/>
    </source>
</evidence>
<name>A0A1H0PTL5_SELRU</name>
<feature type="transmembrane region" description="Helical" evidence="1">
    <location>
        <begin position="6"/>
        <end position="28"/>
    </location>
</feature>
<keyword evidence="1" id="KW-1133">Transmembrane helix</keyword>
<accession>A0A1H0PTL5</accession>
<evidence type="ECO:0000313" key="2">
    <source>
        <dbReference type="EMBL" id="SDP08453.1"/>
    </source>
</evidence>
<feature type="transmembrane region" description="Helical" evidence="1">
    <location>
        <begin position="74"/>
        <end position="100"/>
    </location>
</feature>
<dbReference type="Proteomes" id="UP000182412">
    <property type="component" value="Unassembled WGS sequence"/>
</dbReference>
<evidence type="ECO:0000256" key="1">
    <source>
        <dbReference type="SAM" id="Phobius"/>
    </source>
</evidence>
<organism evidence="2 3">
    <name type="scientific">Selenomonas ruminantium</name>
    <dbReference type="NCBI Taxonomy" id="971"/>
    <lineage>
        <taxon>Bacteria</taxon>
        <taxon>Bacillati</taxon>
        <taxon>Bacillota</taxon>
        <taxon>Negativicutes</taxon>
        <taxon>Selenomonadales</taxon>
        <taxon>Selenomonadaceae</taxon>
        <taxon>Selenomonas</taxon>
    </lineage>
</organism>
<reference evidence="2 3" key="1">
    <citation type="submission" date="2016-10" db="EMBL/GenBank/DDBJ databases">
        <authorList>
            <person name="de Groot N.N."/>
        </authorList>
    </citation>
    <scope>NUCLEOTIDE SEQUENCE [LARGE SCALE GENOMIC DNA]</scope>
    <source>
        <strain evidence="2 3">S137</strain>
    </source>
</reference>
<proteinExistence type="predicted"/>
<sequence length="101" mass="11899">MACVFFWYLSVYFILIINTLIKCEYYTWEMFFPLKLMPLLAAYFYGPIHYRRSNGESPQTIRDEMLASRKMVKYILGGSALLISVATLSKILHVNLTWFII</sequence>
<protein>
    <submittedName>
        <fullName evidence="2">Uncharacterized protein</fullName>
    </submittedName>
</protein>
<dbReference type="EMBL" id="FNJQ01000006">
    <property type="protein sequence ID" value="SDP08453.1"/>
    <property type="molecule type" value="Genomic_DNA"/>
</dbReference>
<gene>
    <name evidence="2" type="ORF">SAMN05216366_10611</name>
</gene>
<keyword evidence="1" id="KW-0812">Transmembrane</keyword>
<dbReference type="AlphaFoldDB" id="A0A1H0PTL5"/>